<dbReference type="AlphaFoldDB" id="A0A9P6MNS9"/>
<protein>
    <submittedName>
        <fullName evidence="2">Uncharacterized protein</fullName>
    </submittedName>
</protein>
<accession>A0A9P6MNS9</accession>
<proteinExistence type="predicted"/>
<evidence type="ECO:0000256" key="1">
    <source>
        <dbReference type="SAM" id="MobiDB-lite"/>
    </source>
</evidence>
<feature type="region of interest" description="Disordered" evidence="1">
    <location>
        <begin position="122"/>
        <end position="230"/>
    </location>
</feature>
<keyword evidence="3" id="KW-1185">Reference proteome</keyword>
<feature type="compositionally biased region" description="Polar residues" evidence="1">
    <location>
        <begin position="170"/>
        <end position="182"/>
    </location>
</feature>
<comment type="caution">
    <text evidence="2">The sequence shown here is derived from an EMBL/GenBank/DDBJ whole genome shotgun (WGS) entry which is preliminary data.</text>
</comment>
<evidence type="ECO:0000313" key="2">
    <source>
        <dbReference type="EMBL" id="KAG0008125.1"/>
    </source>
</evidence>
<evidence type="ECO:0000313" key="3">
    <source>
        <dbReference type="Proteomes" id="UP000703661"/>
    </source>
</evidence>
<organism evidence="2 3">
    <name type="scientific">Entomortierella chlamydospora</name>
    <dbReference type="NCBI Taxonomy" id="101097"/>
    <lineage>
        <taxon>Eukaryota</taxon>
        <taxon>Fungi</taxon>
        <taxon>Fungi incertae sedis</taxon>
        <taxon>Mucoromycota</taxon>
        <taxon>Mortierellomycotina</taxon>
        <taxon>Mortierellomycetes</taxon>
        <taxon>Mortierellales</taxon>
        <taxon>Mortierellaceae</taxon>
        <taxon>Entomortierella</taxon>
    </lineage>
</organism>
<reference evidence="2" key="1">
    <citation type="journal article" date="2020" name="Fungal Divers.">
        <title>Resolving the Mortierellaceae phylogeny through synthesis of multi-gene phylogenetics and phylogenomics.</title>
        <authorList>
            <person name="Vandepol N."/>
            <person name="Liber J."/>
            <person name="Desiro A."/>
            <person name="Na H."/>
            <person name="Kennedy M."/>
            <person name="Barry K."/>
            <person name="Grigoriev I.V."/>
            <person name="Miller A.N."/>
            <person name="O'Donnell K."/>
            <person name="Stajich J.E."/>
            <person name="Bonito G."/>
        </authorList>
    </citation>
    <scope>NUCLEOTIDE SEQUENCE</scope>
    <source>
        <strain evidence="2">NRRL 2769</strain>
    </source>
</reference>
<name>A0A9P6MNS9_9FUNG</name>
<gene>
    <name evidence="2" type="ORF">BGZ80_003826</name>
</gene>
<dbReference type="Proteomes" id="UP000703661">
    <property type="component" value="Unassembled WGS sequence"/>
</dbReference>
<dbReference type="EMBL" id="JAAAID010002032">
    <property type="protein sequence ID" value="KAG0008125.1"/>
    <property type="molecule type" value="Genomic_DNA"/>
</dbReference>
<sequence>MDYVTWAAQDIVLDGRVTEHVSFKSFVMEFGFDDKEVAVVQYKLLLDSTRLNKSRRARLRDTFDDFEKAHLNQFWLEWDNEQASKEFDVSCDAVAKRTATLAQKASLAFSARGLSAAAAKNGAGRQARKDAAVLEDNDNVSSSSEDETLRGMSVSLKENVNDGSDIGEATGTTSSYSSNRFQEQGPLQPHSDMHDEDNCSSTLQDAVDMNGEDDADEVEEDEVEEDDEDQ</sequence>
<feature type="compositionally biased region" description="Acidic residues" evidence="1">
    <location>
        <begin position="210"/>
        <end position="230"/>
    </location>
</feature>